<dbReference type="InterPro" id="IPR047951">
    <property type="entry name" value="Transpos_ISL3"/>
</dbReference>
<organism evidence="2 3">
    <name type="scientific">Microseira wollei NIES-4236</name>
    <dbReference type="NCBI Taxonomy" id="2530354"/>
    <lineage>
        <taxon>Bacteria</taxon>
        <taxon>Bacillati</taxon>
        <taxon>Cyanobacteriota</taxon>
        <taxon>Cyanophyceae</taxon>
        <taxon>Oscillatoriophycideae</taxon>
        <taxon>Aerosakkonematales</taxon>
        <taxon>Aerosakkonemataceae</taxon>
        <taxon>Microseira</taxon>
    </lineage>
</organism>
<evidence type="ECO:0000259" key="1">
    <source>
        <dbReference type="Pfam" id="PF01610"/>
    </source>
</evidence>
<dbReference type="Proteomes" id="UP001050975">
    <property type="component" value="Unassembled WGS sequence"/>
</dbReference>
<dbReference type="InterPro" id="IPR002560">
    <property type="entry name" value="Transposase_DDE"/>
</dbReference>
<reference evidence="2" key="1">
    <citation type="submission" date="2019-10" db="EMBL/GenBank/DDBJ databases">
        <title>Draft genome sequece of Microseira wollei NIES-4236.</title>
        <authorList>
            <person name="Yamaguchi H."/>
            <person name="Suzuki S."/>
            <person name="Kawachi M."/>
        </authorList>
    </citation>
    <scope>NUCLEOTIDE SEQUENCE</scope>
    <source>
        <strain evidence="2">NIES-4236</strain>
    </source>
</reference>
<accession>A0AAV3XH08</accession>
<proteinExistence type="predicted"/>
<sequence>MVKGQGKFIVVLVDLESHKLIGLVAERKQSEIEKVMRSWGEKILAQIQEVSMDMTGNYKSLIQKVCPNADVTADRFHVTKMIHEELNQAFLKNNP</sequence>
<evidence type="ECO:0000313" key="3">
    <source>
        <dbReference type="Proteomes" id="UP001050975"/>
    </source>
</evidence>
<dbReference type="PANTHER" id="PTHR33498">
    <property type="entry name" value="TRANSPOSASE FOR INSERTION SEQUENCE ELEMENT IS1557"/>
    <property type="match status" value="1"/>
</dbReference>
<dbReference type="AlphaFoldDB" id="A0AAV3XH08"/>
<evidence type="ECO:0000313" key="2">
    <source>
        <dbReference type="EMBL" id="GET41704.1"/>
    </source>
</evidence>
<dbReference type="EMBL" id="BLAY01000131">
    <property type="protein sequence ID" value="GET41704.1"/>
    <property type="molecule type" value="Genomic_DNA"/>
</dbReference>
<dbReference type="RefSeq" id="WP_226588218.1">
    <property type="nucleotide sequence ID" value="NZ_BLAY01000131.1"/>
</dbReference>
<comment type="caution">
    <text evidence="2">The sequence shown here is derived from an EMBL/GenBank/DDBJ whole genome shotgun (WGS) entry which is preliminary data.</text>
</comment>
<gene>
    <name evidence="2" type="ORF">MiSe_65180</name>
</gene>
<protein>
    <submittedName>
        <fullName evidence="2">Transposase</fullName>
    </submittedName>
</protein>
<keyword evidence="3" id="KW-1185">Reference proteome</keyword>
<dbReference type="PANTHER" id="PTHR33498:SF1">
    <property type="entry name" value="TRANSPOSASE FOR INSERTION SEQUENCE ELEMENT IS1557"/>
    <property type="match status" value="1"/>
</dbReference>
<dbReference type="Pfam" id="PF01610">
    <property type="entry name" value="DDE_Tnp_ISL3"/>
    <property type="match status" value="1"/>
</dbReference>
<feature type="domain" description="Transposase IS204/IS1001/IS1096/IS1165 DDE" evidence="1">
    <location>
        <begin position="5"/>
        <end position="88"/>
    </location>
</feature>
<name>A0AAV3XH08_9CYAN</name>